<dbReference type="Proteomes" id="UP000054007">
    <property type="component" value="Unassembled WGS sequence"/>
</dbReference>
<evidence type="ECO:0000256" key="1">
    <source>
        <dbReference type="SAM" id="MobiDB-lite"/>
    </source>
</evidence>
<gene>
    <name evidence="2" type="ORF">CYLTODRAFT_253196</name>
</gene>
<evidence type="ECO:0000313" key="2">
    <source>
        <dbReference type="EMBL" id="KIY68682.1"/>
    </source>
</evidence>
<reference evidence="2 3" key="1">
    <citation type="journal article" date="2015" name="Fungal Genet. Biol.">
        <title>Evolution of novel wood decay mechanisms in Agaricales revealed by the genome sequences of Fistulina hepatica and Cylindrobasidium torrendii.</title>
        <authorList>
            <person name="Floudas D."/>
            <person name="Held B.W."/>
            <person name="Riley R."/>
            <person name="Nagy L.G."/>
            <person name="Koehler G."/>
            <person name="Ransdell A.S."/>
            <person name="Younus H."/>
            <person name="Chow J."/>
            <person name="Chiniquy J."/>
            <person name="Lipzen A."/>
            <person name="Tritt A."/>
            <person name="Sun H."/>
            <person name="Haridas S."/>
            <person name="LaButti K."/>
            <person name="Ohm R.A."/>
            <person name="Kues U."/>
            <person name="Blanchette R.A."/>
            <person name="Grigoriev I.V."/>
            <person name="Minto R.E."/>
            <person name="Hibbett D.S."/>
        </authorList>
    </citation>
    <scope>NUCLEOTIDE SEQUENCE [LARGE SCALE GENOMIC DNA]</scope>
    <source>
        <strain evidence="2 3">FP15055 ss-10</strain>
    </source>
</reference>
<accession>A0A0D7BDU0</accession>
<keyword evidence="3" id="KW-1185">Reference proteome</keyword>
<sequence length="88" mass="10144">MKTRRSRRVFAIQSLFLPARPCLQSRIPISAAVNPTAWPLSKKIAITMLVLWLSSRESSRRTITPNSSTDRKHRRKRLALPSFLQSTR</sequence>
<protein>
    <submittedName>
        <fullName evidence="2">Uncharacterized protein</fullName>
    </submittedName>
</protein>
<dbReference type="AlphaFoldDB" id="A0A0D7BDU0"/>
<dbReference type="EMBL" id="KN880498">
    <property type="protein sequence ID" value="KIY68682.1"/>
    <property type="molecule type" value="Genomic_DNA"/>
</dbReference>
<evidence type="ECO:0000313" key="3">
    <source>
        <dbReference type="Proteomes" id="UP000054007"/>
    </source>
</evidence>
<feature type="region of interest" description="Disordered" evidence="1">
    <location>
        <begin position="57"/>
        <end position="88"/>
    </location>
</feature>
<name>A0A0D7BDU0_9AGAR</name>
<proteinExistence type="predicted"/>
<organism evidence="2 3">
    <name type="scientific">Cylindrobasidium torrendii FP15055 ss-10</name>
    <dbReference type="NCBI Taxonomy" id="1314674"/>
    <lineage>
        <taxon>Eukaryota</taxon>
        <taxon>Fungi</taxon>
        <taxon>Dikarya</taxon>
        <taxon>Basidiomycota</taxon>
        <taxon>Agaricomycotina</taxon>
        <taxon>Agaricomycetes</taxon>
        <taxon>Agaricomycetidae</taxon>
        <taxon>Agaricales</taxon>
        <taxon>Marasmiineae</taxon>
        <taxon>Physalacriaceae</taxon>
        <taxon>Cylindrobasidium</taxon>
    </lineage>
</organism>